<proteinExistence type="predicted"/>
<keyword evidence="2" id="KW-1185">Reference proteome</keyword>
<protein>
    <submittedName>
        <fullName evidence="1">Uncharacterized protein</fullName>
    </submittedName>
</protein>
<sequence length="54" mass="6348">MNKFLRRHYPYRFIGYNLSLSGTPLSFFAKVGKKFAFALKIDKKYKVNKNNKSA</sequence>
<dbReference type="Proteomes" id="UP000594042">
    <property type="component" value="Chromosome"/>
</dbReference>
<gene>
    <name evidence="1" type="ORF">Cop2CBH44_00100</name>
</gene>
<name>A0A7G1HVG1_9BACT</name>
<dbReference type="AlphaFoldDB" id="A0A7G1HVG1"/>
<dbReference type="EMBL" id="AP023322">
    <property type="protein sequence ID" value="BCI61657.1"/>
    <property type="molecule type" value="Genomic_DNA"/>
</dbReference>
<accession>A0A7G1HVG1</accession>
<reference evidence="2" key="1">
    <citation type="submission" date="2020-07" db="EMBL/GenBank/DDBJ databases">
        <title>Complete genome sequencing of Coprobacter sp. strain 2CBH44.</title>
        <authorList>
            <person name="Sakamoto M."/>
            <person name="Murakami T."/>
            <person name="Mori H."/>
        </authorList>
    </citation>
    <scope>NUCLEOTIDE SEQUENCE [LARGE SCALE GENOMIC DNA]</scope>
    <source>
        <strain evidence="2">2CBH44</strain>
    </source>
</reference>
<evidence type="ECO:0000313" key="2">
    <source>
        <dbReference type="Proteomes" id="UP000594042"/>
    </source>
</evidence>
<evidence type="ECO:0000313" key="1">
    <source>
        <dbReference type="EMBL" id="BCI61657.1"/>
    </source>
</evidence>
<dbReference type="KEGG" id="copr:Cop2CBH44_00100"/>
<organism evidence="1 2">
    <name type="scientific">Coprobacter secundus subsp. similis</name>
    <dbReference type="NCBI Taxonomy" id="2751153"/>
    <lineage>
        <taxon>Bacteria</taxon>
        <taxon>Pseudomonadati</taxon>
        <taxon>Bacteroidota</taxon>
        <taxon>Bacteroidia</taxon>
        <taxon>Bacteroidales</taxon>
        <taxon>Barnesiellaceae</taxon>
        <taxon>Coprobacter</taxon>
    </lineage>
</organism>